<name>A0A1A9V029_GLOAU</name>
<keyword evidence="1" id="KW-0812">Transmembrane</keyword>
<evidence type="ECO:0000313" key="3">
    <source>
        <dbReference type="Proteomes" id="UP000078200"/>
    </source>
</evidence>
<feature type="transmembrane region" description="Helical" evidence="1">
    <location>
        <begin position="29"/>
        <end position="49"/>
    </location>
</feature>
<dbReference type="VEuPathDB" id="VectorBase:GAUT021386"/>
<dbReference type="Proteomes" id="UP000078200">
    <property type="component" value="Unassembled WGS sequence"/>
</dbReference>
<keyword evidence="1" id="KW-1133">Transmembrane helix</keyword>
<dbReference type="EnsemblMetazoa" id="GAUT021386-RA">
    <property type="protein sequence ID" value="GAUT021386-PA"/>
    <property type="gene ID" value="GAUT021386"/>
</dbReference>
<organism evidence="2 3">
    <name type="scientific">Glossina austeni</name>
    <name type="common">Savannah tsetse fly</name>
    <dbReference type="NCBI Taxonomy" id="7395"/>
    <lineage>
        <taxon>Eukaryota</taxon>
        <taxon>Metazoa</taxon>
        <taxon>Ecdysozoa</taxon>
        <taxon>Arthropoda</taxon>
        <taxon>Hexapoda</taxon>
        <taxon>Insecta</taxon>
        <taxon>Pterygota</taxon>
        <taxon>Neoptera</taxon>
        <taxon>Endopterygota</taxon>
        <taxon>Diptera</taxon>
        <taxon>Brachycera</taxon>
        <taxon>Muscomorpha</taxon>
        <taxon>Hippoboscoidea</taxon>
        <taxon>Glossinidae</taxon>
        <taxon>Glossina</taxon>
    </lineage>
</organism>
<evidence type="ECO:0000313" key="2">
    <source>
        <dbReference type="EnsemblMetazoa" id="GAUT021386-PA"/>
    </source>
</evidence>
<reference evidence="2" key="1">
    <citation type="submission" date="2020-05" db="UniProtKB">
        <authorList>
            <consortium name="EnsemblMetazoa"/>
        </authorList>
    </citation>
    <scope>IDENTIFICATION</scope>
    <source>
        <strain evidence="2">TTRI</strain>
    </source>
</reference>
<sequence>MGDVPVSIFVELITTCIVWLSYHFETSQFFVFSGLETFSALLTLTWRLLNANRLHRRPFSMQLDIELCISSTQDYCFFIYLTLSRISFKITPTLRVENQSRPKGIIGENILRTLINSGALQDKIINFPTYSVTTNPCIERFLYTVLLHAEHDENVFIYSCDQRIIIDEGVIVMIFVFDN</sequence>
<proteinExistence type="predicted"/>
<accession>A0A1A9V029</accession>
<keyword evidence="1" id="KW-0472">Membrane</keyword>
<protein>
    <submittedName>
        <fullName evidence="2">Uncharacterized protein</fullName>
    </submittedName>
</protein>
<evidence type="ECO:0000256" key="1">
    <source>
        <dbReference type="SAM" id="Phobius"/>
    </source>
</evidence>
<dbReference type="AlphaFoldDB" id="A0A1A9V029"/>
<keyword evidence="3" id="KW-1185">Reference proteome</keyword>